<protein>
    <recommendedName>
        <fullName evidence="3">Sporulation inhibitor of replication protein SirA</fullName>
    </recommendedName>
</protein>
<dbReference type="InterPro" id="IPR019683">
    <property type="entry name" value="SirA"/>
</dbReference>
<reference evidence="2" key="1">
    <citation type="submission" date="2016-10" db="EMBL/GenBank/DDBJ databases">
        <authorList>
            <person name="Varghese N."/>
            <person name="Submissions S."/>
        </authorList>
    </citation>
    <scope>NUCLEOTIDE SEQUENCE [LARGE SCALE GENOMIC DNA]</scope>
    <source>
        <strain evidence="2">CGMCC 1.6199</strain>
    </source>
</reference>
<proteinExistence type="predicted"/>
<gene>
    <name evidence="1" type="ORF">SAMN05216244_0506</name>
</gene>
<dbReference type="InterPro" id="IPR038449">
    <property type="entry name" value="SirA_sf"/>
</dbReference>
<sequence length="152" mass="17999">MPNYSIFLVNSEFANHYYYRSDILYRFLRKFDVYPVDSIHYKQSRYVTSEIPVREVMDYLARCHTGENAFEKKGNSLRIEGQSDVAELLIDGTCIYGSSSSFSGAEKLLFQYFRRFNSRFFIIEYDSDNYGWISPIGKRHKDLNTRLLYSLL</sequence>
<evidence type="ECO:0008006" key="3">
    <source>
        <dbReference type="Google" id="ProtNLM"/>
    </source>
</evidence>
<dbReference type="Gene3D" id="3.30.310.250">
    <property type="entry name" value="Sporulation inhibitor of replication protein SirA"/>
    <property type="match status" value="1"/>
</dbReference>
<accession>A0A1G9MBA4</accession>
<dbReference type="AlphaFoldDB" id="A0A1G9MBA4"/>
<dbReference type="EMBL" id="FNHF01000001">
    <property type="protein sequence ID" value="SDL71261.1"/>
    <property type="molecule type" value="Genomic_DNA"/>
</dbReference>
<evidence type="ECO:0000313" key="1">
    <source>
        <dbReference type="EMBL" id="SDL71261.1"/>
    </source>
</evidence>
<dbReference type="Proteomes" id="UP000182347">
    <property type="component" value="Unassembled WGS sequence"/>
</dbReference>
<organism evidence="1 2">
    <name type="scientific">Sediminibacillus halophilus</name>
    <dbReference type="NCBI Taxonomy" id="482461"/>
    <lineage>
        <taxon>Bacteria</taxon>
        <taxon>Bacillati</taxon>
        <taxon>Bacillota</taxon>
        <taxon>Bacilli</taxon>
        <taxon>Bacillales</taxon>
        <taxon>Bacillaceae</taxon>
        <taxon>Sediminibacillus</taxon>
    </lineage>
</organism>
<keyword evidence="2" id="KW-1185">Reference proteome</keyword>
<dbReference type="OrthoDB" id="2736584at2"/>
<dbReference type="RefSeq" id="WP_074597286.1">
    <property type="nucleotide sequence ID" value="NZ_FNHF01000001.1"/>
</dbReference>
<dbReference type="STRING" id="482461.SAMN05216244_0506"/>
<name>A0A1G9MBA4_9BACI</name>
<dbReference type="Pfam" id="PF10747">
    <property type="entry name" value="SirA"/>
    <property type="match status" value="1"/>
</dbReference>
<evidence type="ECO:0000313" key="2">
    <source>
        <dbReference type="Proteomes" id="UP000182347"/>
    </source>
</evidence>